<dbReference type="Gene3D" id="1.20.120.1760">
    <property type="match status" value="1"/>
</dbReference>
<dbReference type="eggNOG" id="COG0558">
    <property type="taxonomic scope" value="Bacteria"/>
</dbReference>
<evidence type="ECO:0000313" key="4">
    <source>
        <dbReference type="EMBL" id="AGI70182.1"/>
    </source>
</evidence>
<keyword evidence="3" id="KW-0472">Membrane</keyword>
<evidence type="ECO:0000313" key="5">
    <source>
        <dbReference type="Proteomes" id="UP000005307"/>
    </source>
</evidence>
<evidence type="ECO:0000256" key="1">
    <source>
        <dbReference type="ARBA" id="ARBA00022679"/>
    </source>
</evidence>
<dbReference type="InterPro" id="IPR048254">
    <property type="entry name" value="CDP_ALCOHOL_P_TRANSF_CS"/>
</dbReference>
<evidence type="ECO:0000256" key="2">
    <source>
        <dbReference type="RuleBase" id="RU003750"/>
    </source>
</evidence>
<name>M9RDB8_9RHOB</name>
<keyword evidence="5" id="KW-1185">Reference proteome</keyword>
<dbReference type="InterPro" id="IPR000462">
    <property type="entry name" value="CDP-OH_P_trans"/>
</dbReference>
<protein>
    <submittedName>
        <fullName evidence="4">Putative phosphatidyltransferase</fullName>
    </submittedName>
</protein>
<dbReference type="Proteomes" id="UP000005307">
    <property type="component" value="Chromosome"/>
</dbReference>
<dbReference type="GO" id="GO:0016780">
    <property type="term" value="F:phosphotransferase activity, for other substituted phosphate groups"/>
    <property type="evidence" value="ECO:0007669"/>
    <property type="project" value="InterPro"/>
</dbReference>
<dbReference type="GO" id="GO:0016020">
    <property type="term" value="C:membrane"/>
    <property type="evidence" value="ECO:0007669"/>
    <property type="project" value="InterPro"/>
</dbReference>
<dbReference type="KEGG" id="oat:OAN307_c48370"/>
<feature type="transmembrane region" description="Helical" evidence="3">
    <location>
        <begin position="146"/>
        <end position="169"/>
    </location>
</feature>
<dbReference type="EMBL" id="CP003740">
    <property type="protein sequence ID" value="AGI70182.1"/>
    <property type="molecule type" value="Genomic_DNA"/>
</dbReference>
<gene>
    <name evidence="4" type="ORF">OAN307_c48370</name>
</gene>
<dbReference type="InterPro" id="IPR043130">
    <property type="entry name" value="CDP-OH_PTrfase_TM_dom"/>
</dbReference>
<dbReference type="STRING" id="391626.OAN307_c48370"/>
<dbReference type="PROSITE" id="PS00379">
    <property type="entry name" value="CDP_ALCOHOL_P_TRANSF"/>
    <property type="match status" value="1"/>
</dbReference>
<comment type="similarity">
    <text evidence="2">Belongs to the CDP-alcohol phosphatidyltransferase class-I family.</text>
</comment>
<sequence length="242" mass="25822">MRGPFSFQTEQVGNFRVSAIARNGCLGHNRSQTLRGPMLDTAARKLIDPPLNAIGRNLAGRGVTADGVTLAGLALGLLAAFCIAVGWPLVALVPLLASRIADGLDGAVARASKTTDFGGYLDIACDFLFYGAIPFAFVLMDSANNAIAGAFLLMSFYFNGTSFLGYAILAEKRDMETSAQGIKSLYFSNGLLEGTETIVFFVLLCLFPASFAMLAWIFGTLCFATATLRIVAARRVFTTKED</sequence>
<dbReference type="Pfam" id="PF01066">
    <property type="entry name" value="CDP-OH_P_transf"/>
    <property type="match status" value="1"/>
</dbReference>
<proteinExistence type="inferred from homology"/>
<dbReference type="GO" id="GO:0008654">
    <property type="term" value="P:phospholipid biosynthetic process"/>
    <property type="evidence" value="ECO:0007669"/>
    <property type="project" value="InterPro"/>
</dbReference>
<accession>M9RDB8</accession>
<reference evidence="4 5" key="1">
    <citation type="journal article" date="2013" name="PLoS ONE">
        <title>Poles Apart: Arctic and Antarctic Octadecabacter strains Share High Genome Plasticity and a New Type of Xanthorhodopsin.</title>
        <authorList>
            <person name="Vollmers J."/>
            <person name="Voget S."/>
            <person name="Dietrich S."/>
            <person name="Gollnow K."/>
            <person name="Smits M."/>
            <person name="Meyer K."/>
            <person name="Brinkhoff T."/>
            <person name="Simon M."/>
            <person name="Daniel R."/>
        </authorList>
    </citation>
    <scope>NUCLEOTIDE SEQUENCE [LARGE SCALE GENOMIC DNA]</scope>
    <source>
        <strain evidence="4 5">307</strain>
    </source>
</reference>
<feature type="transmembrane region" description="Helical" evidence="3">
    <location>
        <begin position="117"/>
        <end position="140"/>
    </location>
</feature>
<evidence type="ECO:0000256" key="3">
    <source>
        <dbReference type="SAM" id="Phobius"/>
    </source>
</evidence>
<dbReference type="AlphaFoldDB" id="M9RDB8"/>
<feature type="transmembrane region" description="Helical" evidence="3">
    <location>
        <begin position="70"/>
        <end position="96"/>
    </location>
</feature>
<feature type="transmembrane region" description="Helical" evidence="3">
    <location>
        <begin position="190"/>
        <end position="209"/>
    </location>
</feature>
<keyword evidence="3" id="KW-0812">Transmembrane</keyword>
<keyword evidence="1 2" id="KW-0808">Transferase</keyword>
<dbReference type="HOGENOM" id="CLU_080384_2_0_5"/>
<organism evidence="4 5">
    <name type="scientific">Octadecabacter antarcticus 307</name>
    <dbReference type="NCBI Taxonomy" id="391626"/>
    <lineage>
        <taxon>Bacteria</taxon>
        <taxon>Pseudomonadati</taxon>
        <taxon>Pseudomonadota</taxon>
        <taxon>Alphaproteobacteria</taxon>
        <taxon>Rhodobacterales</taxon>
        <taxon>Roseobacteraceae</taxon>
        <taxon>Octadecabacter</taxon>
    </lineage>
</organism>
<keyword evidence="3" id="KW-1133">Transmembrane helix</keyword>